<dbReference type="GO" id="GO:0016174">
    <property type="term" value="F:NAD(P)H oxidase H2O2-forming activity"/>
    <property type="evidence" value="ECO:0007669"/>
    <property type="project" value="UniProtKB-EC"/>
</dbReference>
<dbReference type="GO" id="GO:0034899">
    <property type="term" value="F:trimethylamine monooxygenase activity"/>
    <property type="evidence" value="ECO:0007669"/>
    <property type="project" value="UniProtKB-EC"/>
</dbReference>
<keyword evidence="16" id="KW-0443">Lipid metabolism</keyword>
<evidence type="ECO:0000256" key="27">
    <source>
        <dbReference type="ARBA" id="ARBA00048088"/>
    </source>
</evidence>
<evidence type="ECO:0000256" key="33">
    <source>
        <dbReference type="PIRNR" id="PIRNR000332"/>
    </source>
</evidence>
<keyword evidence="14 33" id="KW-0560">Oxidoreductase</keyword>
<evidence type="ECO:0000256" key="22">
    <source>
        <dbReference type="ARBA" id="ARBA00047574"/>
    </source>
</evidence>
<keyword evidence="10 33" id="KW-0274">FAD</keyword>
<dbReference type="Pfam" id="PF00743">
    <property type="entry name" value="FMO-like"/>
    <property type="match status" value="1"/>
</dbReference>
<evidence type="ECO:0000256" key="3">
    <source>
        <dbReference type="ARBA" id="ARBA00004524"/>
    </source>
</evidence>
<dbReference type="InterPro" id="IPR000960">
    <property type="entry name" value="Flavin_mOase"/>
</dbReference>
<evidence type="ECO:0000256" key="21">
    <source>
        <dbReference type="ARBA" id="ARBA00047426"/>
    </source>
</evidence>
<evidence type="ECO:0000256" key="14">
    <source>
        <dbReference type="ARBA" id="ARBA00023002"/>
    </source>
</evidence>
<evidence type="ECO:0000256" key="6">
    <source>
        <dbReference type="ARBA" id="ARBA00022553"/>
    </source>
</evidence>
<dbReference type="EC" id="1.-.-.-" evidence="34"/>
<dbReference type="InterPro" id="IPR036188">
    <property type="entry name" value="FAD/NAD-bd_sf"/>
</dbReference>
<dbReference type="PANTHER" id="PTHR23023">
    <property type="entry name" value="DIMETHYLANILINE MONOOXYGENASE"/>
    <property type="match status" value="1"/>
</dbReference>
<dbReference type="GO" id="GO:0050660">
    <property type="term" value="F:flavin adenine dinucleotide binding"/>
    <property type="evidence" value="ECO:0007669"/>
    <property type="project" value="InterPro"/>
</dbReference>
<comment type="cofactor">
    <cofactor evidence="1 33 34">
        <name>FAD</name>
        <dbReference type="ChEBI" id="CHEBI:57692"/>
    </cofactor>
</comment>
<dbReference type="InterPro" id="IPR020946">
    <property type="entry name" value="Flavin_mOase-like"/>
</dbReference>
<dbReference type="GO" id="GO:0005789">
    <property type="term" value="C:endoplasmic reticulum membrane"/>
    <property type="evidence" value="ECO:0007669"/>
    <property type="project" value="UniProtKB-SubCell"/>
</dbReference>
<comment type="catalytic activity">
    <reaction evidence="23">
        <text>sulcatone + NADPH + O2 + H(+) = 4-methylpent-3-en-1-yl acetate + NADP(+) + H2O</text>
        <dbReference type="Rhea" id="RHEA:54864"/>
        <dbReference type="ChEBI" id="CHEBI:15377"/>
        <dbReference type="ChEBI" id="CHEBI:15378"/>
        <dbReference type="ChEBI" id="CHEBI:15379"/>
        <dbReference type="ChEBI" id="CHEBI:16310"/>
        <dbReference type="ChEBI" id="CHEBI:57783"/>
        <dbReference type="ChEBI" id="CHEBI:58349"/>
        <dbReference type="ChEBI" id="CHEBI:138373"/>
    </reaction>
    <physiologicalReaction direction="left-to-right" evidence="23">
        <dbReference type="Rhea" id="RHEA:54865"/>
    </physiologicalReaction>
</comment>
<dbReference type="Gene3D" id="3.50.50.60">
    <property type="entry name" value="FAD/NAD(P)-binding domain"/>
    <property type="match status" value="1"/>
</dbReference>
<proteinExistence type="inferred from homology"/>
<keyword evidence="9 33" id="KW-0256">Endoplasmic reticulum</keyword>
<evidence type="ECO:0000256" key="19">
    <source>
        <dbReference type="ARBA" id="ARBA00045957"/>
    </source>
</evidence>
<comment type="similarity">
    <text evidence="4 33 34">Belongs to the FMO family.</text>
</comment>
<keyword evidence="6" id="KW-0597">Phosphoprotein</keyword>
<evidence type="ECO:0000256" key="8">
    <source>
        <dbReference type="ARBA" id="ARBA00022692"/>
    </source>
</evidence>
<keyword evidence="7 33" id="KW-0285">Flavoprotein</keyword>
<comment type="catalytic activity">
    <reaction evidence="30">
        <text>heptan-4-one + NADPH + O2 + H(+) = propyl butanoate + NADP(+) + H2O</text>
        <dbReference type="Rhea" id="RHEA:54852"/>
        <dbReference type="ChEBI" id="CHEBI:15377"/>
        <dbReference type="ChEBI" id="CHEBI:15378"/>
        <dbReference type="ChEBI" id="CHEBI:15379"/>
        <dbReference type="ChEBI" id="CHEBI:57783"/>
        <dbReference type="ChEBI" id="CHEBI:58349"/>
        <dbReference type="ChEBI" id="CHEBI:89484"/>
        <dbReference type="ChEBI" id="CHEBI:89719"/>
    </reaction>
    <physiologicalReaction direction="left-to-right" evidence="30">
        <dbReference type="Rhea" id="RHEA:54853"/>
    </physiologicalReaction>
</comment>
<comment type="catalytic activity">
    <reaction evidence="21">
        <text>hexan-3-one + NADPH + O2 + H(+) = propyl propanoate + NADP(+) + H2O</text>
        <dbReference type="Rhea" id="RHEA:54848"/>
        <dbReference type="ChEBI" id="CHEBI:15377"/>
        <dbReference type="ChEBI" id="CHEBI:15378"/>
        <dbReference type="ChEBI" id="CHEBI:15379"/>
        <dbReference type="ChEBI" id="CHEBI:57783"/>
        <dbReference type="ChEBI" id="CHEBI:58349"/>
        <dbReference type="ChEBI" id="CHEBI:89828"/>
        <dbReference type="ChEBI" id="CHEBI:89891"/>
    </reaction>
    <physiologicalReaction direction="left-to-right" evidence="21">
        <dbReference type="Rhea" id="RHEA:54849"/>
    </physiologicalReaction>
</comment>
<dbReference type="PRINTS" id="PR00370">
    <property type="entry name" value="FMOXYGENASE"/>
</dbReference>
<comment type="catalytic activity">
    <reaction evidence="25">
        <text>hexan-3-one + NADPH + O2 + H(+) = ethyl butanoate + NADP(+) + H2O</text>
        <dbReference type="Rhea" id="RHEA:54844"/>
        <dbReference type="ChEBI" id="CHEBI:15377"/>
        <dbReference type="ChEBI" id="CHEBI:15378"/>
        <dbReference type="ChEBI" id="CHEBI:15379"/>
        <dbReference type="ChEBI" id="CHEBI:57783"/>
        <dbReference type="ChEBI" id="CHEBI:58349"/>
        <dbReference type="ChEBI" id="CHEBI:88764"/>
        <dbReference type="ChEBI" id="CHEBI:89891"/>
    </reaction>
    <physiologicalReaction direction="left-to-right" evidence="25">
        <dbReference type="Rhea" id="RHEA:54845"/>
    </physiologicalReaction>
</comment>
<dbReference type="FunFam" id="3.50.50.60:FF:000159">
    <property type="entry name" value="Dimethylaniline monooxygenase [N-oxide-forming]"/>
    <property type="match status" value="1"/>
</dbReference>
<keyword evidence="15 33" id="KW-0503">Monooxygenase</keyword>
<evidence type="ECO:0000256" key="32">
    <source>
        <dbReference type="ARBA" id="ARBA00049475"/>
    </source>
</evidence>
<comment type="caution">
    <text evidence="35">The sequence shown here is derived from an EMBL/GenBank/DDBJ whole genome shotgun (WGS) entry which is preliminary data.</text>
</comment>
<evidence type="ECO:0000256" key="26">
    <source>
        <dbReference type="ARBA" id="ARBA00048041"/>
    </source>
</evidence>
<accession>A0AAD4MVJ0</accession>
<keyword evidence="36" id="KW-1185">Reference proteome</keyword>
<gene>
    <name evidence="35" type="ORF">DdX_12469</name>
</gene>
<evidence type="ECO:0000313" key="35">
    <source>
        <dbReference type="EMBL" id="KAI1707372.1"/>
    </source>
</evidence>
<evidence type="ECO:0000256" key="15">
    <source>
        <dbReference type="ARBA" id="ARBA00023033"/>
    </source>
</evidence>
<evidence type="ECO:0000256" key="12">
    <source>
        <dbReference type="ARBA" id="ARBA00022857"/>
    </source>
</evidence>
<evidence type="ECO:0000256" key="24">
    <source>
        <dbReference type="ARBA" id="ARBA00047864"/>
    </source>
</evidence>
<evidence type="ECO:0000256" key="9">
    <source>
        <dbReference type="ARBA" id="ARBA00022824"/>
    </source>
</evidence>
<evidence type="ECO:0000256" key="29">
    <source>
        <dbReference type="ARBA" id="ARBA00048989"/>
    </source>
</evidence>
<evidence type="ECO:0000256" key="20">
    <source>
        <dbReference type="ARBA" id="ARBA00047338"/>
    </source>
</evidence>
<keyword evidence="12 33" id="KW-0521">NADP</keyword>
<dbReference type="InterPro" id="IPR002257">
    <property type="entry name" value="Flavin_mOase_5"/>
</dbReference>
<keyword evidence="17 33" id="KW-0472">Membrane</keyword>
<sequence>MSTAKKVLVIGAGASGLPAIKTALEYGFMVVCYEKAKDIGGLWRFKSAPEPDEGTVMRSTVINTSKEMTAYSDFPPPDYAANYMHNREMLDYLRKYAEKFDLVKHIKFQRKVLNIERTKDFSETGRWNVTYEDISSGEILHEIFDGVMVCQGHHSVPHWPAPFAGQALFKGKIMHSHSYNCANGFDDQTVVVVGIGNSGGDIAVELSKVANKVYLSTRSGSWIMNRVWDKGEPSDLLLLNRFTFAVRSLAPKSLQNGILERKLNQRFDHGRFGLRPEHRVLQAHLTVNDELPNRIISGTVVVKPNILKFSETGVVFDDGTTVQNVDTVIFATGYSFNFDNIENGRFIEVKDNQVLLYKFMFPVGKFDDIENVRKNSLAIIGLIQPTGSIMPISEMQCRVFCAQLAGEITLPSQKEMLSDALKHVLKNKRRFVDRQRHTLQVYYVTYMDALARLLHAKPKISKYLVTDPKLATKLIFHGLVPYQYRLQGSHKWDGAREAILGVEERVFESTRTRRTPQTEKAKPSNKIFAFKAFF</sequence>
<dbReference type="PIRSF" id="PIRSF000332">
    <property type="entry name" value="FMO"/>
    <property type="match status" value="1"/>
</dbReference>
<evidence type="ECO:0000256" key="25">
    <source>
        <dbReference type="ARBA" id="ARBA00047977"/>
    </source>
</evidence>
<comment type="catalytic activity">
    <reaction evidence="32">
        <text>octan-3-one + NADPH + O2 + H(+) = pentyl propanoate + NADP(+) + H2O</text>
        <dbReference type="Rhea" id="RHEA:54840"/>
        <dbReference type="ChEBI" id="CHEBI:15377"/>
        <dbReference type="ChEBI" id="CHEBI:15378"/>
        <dbReference type="ChEBI" id="CHEBI:15379"/>
        <dbReference type="ChEBI" id="CHEBI:57783"/>
        <dbReference type="ChEBI" id="CHEBI:58349"/>
        <dbReference type="ChEBI" id="CHEBI:80946"/>
        <dbReference type="ChEBI" id="CHEBI:87373"/>
    </reaction>
    <physiologicalReaction direction="left-to-right" evidence="32">
        <dbReference type="Rhea" id="RHEA:54841"/>
    </physiologicalReaction>
</comment>
<comment type="catalytic activity">
    <reaction evidence="20">
        <text>hypotaurine + NADH + O2 + H(+) = taurine + NAD(+) + H2O</text>
        <dbReference type="Rhea" id="RHEA:74111"/>
        <dbReference type="ChEBI" id="CHEBI:15377"/>
        <dbReference type="ChEBI" id="CHEBI:15378"/>
        <dbReference type="ChEBI" id="CHEBI:15379"/>
        <dbReference type="ChEBI" id="CHEBI:57540"/>
        <dbReference type="ChEBI" id="CHEBI:57853"/>
        <dbReference type="ChEBI" id="CHEBI:57945"/>
        <dbReference type="ChEBI" id="CHEBI:507393"/>
        <dbReference type="EC" id="1.14.13.8"/>
    </reaction>
    <physiologicalReaction direction="left-to-right" evidence="20">
        <dbReference type="Rhea" id="RHEA:74112"/>
    </physiologicalReaction>
</comment>
<protein>
    <recommendedName>
        <fullName evidence="34">Flavin-containing monooxygenase</fullName>
        <ecNumber evidence="34">1.-.-.-</ecNumber>
    </recommendedName>
</protein>
<evidence type="ECO:0000313" key="36">
    <source>
        <dbReference type="Proteomes" id="UP001201812"/>
    </source>
</evidence>
<dbReference type="GO" id="GO:0004499">
    <property type="term" value="F:N,N-dimethylaniline monooxygenase activity"/>
    <property type="evidence" value="ECO:0007669"/>
    <property type="project" value="UniProtKB-UniRule"/>
</dbReference>
<evidence type="ECO:0000256" key="7">
    <source>
        <dbReference type="ARBA" id="ARBA00022630"/>
    </source>
</evidence>
<evidence type="ECO:0000256" key="34">
    <source>
        <dbReference type="RuleBase" id="RU361177"/>
    </source>
</evidence>
<comment type="catalytic activity">
    <reaction evidence="28">
        <text>octan-3-one + NADPH + O2 + H(+) = ethyl hexanoate + NADP(+) + H2O</text>
        <dbReference type="Rhea" id="RHEA:54856"/>
        <dbReference type="ChEBI" id="CHEBI:15377"/>
        <dbReference type="ChEBI" id="CHEBI:15378"/>
        <dbReference type="ChEBI" id="CHEBI:15379"/>
        <dbReference type="ChEBI" id="CHEBI:57783"/>
        <dbReference type="ChEBI" id="CHEBI:58349"/>
        <dbReference type="ChEBI" id="CHEBI:80946"/>
        <dbReference type="ChEBI" id="CHEBI:86055"/>
    </reaction>
    <physiologicalReaction direction="left-to-right" evidence="28">
        <dbReference type="Rhea" id="RHEA:54857"/>
    </physiologicalReaction>
</comment>
<dbReference type="GO" id="GO:0006629">
    <property type="term" value="P:lipid metabolic process"/>
    <property type="evidence" value="ECO:0007669"/>
    <property type="project" value="UniProtKB-KW"/>
</dbReference>
<comment type="catalytic activity">
    <reaction evidence="24">
        <text>NADPH + O2 + H(+) = H2O2 + NADP(+)</text>
        <dbReference type="Rhea" id="RHEA:11260"/>
        <dbReference type="ChEBI" id="CHEBI:15378"/>
        <dbReference type="ChEBI" id="CHEBI:15379"/>
        <dbReference type="ChEBI" id="CHEBI:16240"/>
        <dbReference type="ChEBI" id="CHEBI:57783"/>
        <dbReference type="ChEBI" id="CHEBI:58349"/>
        <dbReference type="EC" id="1.6.3.1"/>
    </reaction>
    <physiologicalReaction direction="left-to-right" evidence="24">
        <dbReference type="Rhea" id="RHEA:11261"/>
    </physiologicalReaction>
</comment>
<dbReference type="SUPFAM" id="SSF51905">
    <property type="entry name" value="FAD/NAD(P)-binding domain"/>
    <property type="match status" value="2"/>
</dbReference>
<evidence type="ECO:0000256" key="5">
    <source>
        <dbReference type="ARBA" id="ARBA00022481"/>
    </source>
</evidence>
<evidence type="ECO:0000256" key="23">
    <source>
        <dbReference type="ARBA" id="ARBA00047855"/>
    </source>
</evidence>
<keyword evidence="11" id="KW-0492">Microsome</keyword>
<evidence type="ECO:0000256" key="4">
    <source>
        <dbReference type="ARBA" id="ARBA00009183"/>
    </source>
</evidence>
<comment type="function">
    <text evidence="19">Broad spectrum monooxygenase that catalyzes the oxygenation of a wide variety of nitrogen- and sulfur-containing compounds including xenobiotics. Catalyzes the S-oxygenation of hypotaurine to produce taurine, an organic osmolyte involved in cell volume regulation as well as a variety of cytoprotective and developmental processes. In vitro, catalyzes the N-oxygenation of trimethylamine (TMA) to produce trimethylamine N-oxide (TMAO) and could therefore participate to the detoxification of this compound that is generated by the action of gut microbiota from dietary precursors such as choline, choline containing compounds, betaine or L-carnitine.</text>
</comment>
<comment type="catalytic activity">
    <reaction evidence="27">
        <text>trimethylamine + NADPH + O2 = trimethylamine N-oxide + NADP(+) + H2O</text>
        <dbReference type="Rhea" id="RHEA:31979"/>
        <dbReference type="ChEBI" id="CHEBI:15377"/>
        <dbReference type="ChEBI" id="CHEBI:15379"/>
        <dbReference type="ChEBI" id="CHEBI:15724"/>
        <dbReference type="ChEBI" id="CHEBI:57783"/>
        <dbReference type="ChEBI" id="CHEBI:58349"/>
        <dbReference type="ChEBI" id="CHEBI:58389"/>
        <dbReference type="EC" id="1.14.13.148"/>
    </reaction>
    <physiologicalReaction direction="left-to-right" evidence="27">
        <dbReference type="Rhea" id="RHEA:31980"/>
    </physiologicalReaction>
</comment>
<dbReference type="PRINTS" id="PR01125">
    <property type="entry name" value="FMOXYGENASE5"/>
</dbReference>
<evidence type="ECO:0000256" key="18">
    <source>
        <dbReference type="ARBA" id="ARBA00045722"/>
    </source>
</evidence>
<name>A0AAD4MVJ0_9BILA</name>
<dbReference type="EMBL" id="JAKKPZ010000041">
    <property type="protein sequence ID" value="KAI1707372.1"/>
    <property type="molecule type" value="Genomic_DNA"/>
</dbReference>
<comment type="catalytic activity">
    <reaction evidence="26">
        <text>hypotaurine + NADPH + O2 + H(+) = taurine + NADP(+) + H2O</text>
        <dbReference type="Rhea" id="RHEA:69819"/>
        <dbReference type="ChEBI" id="CHEBI:15377"/>
        <dbReference type="ChEBI" id="CHEBI:15378"/>
        <dbReference type="ChEBI" id="CHEBI:15379"/>
        <dbReference type="ChEBI" id="CHEBI:57783"/>
        <dbReference type="ChEBI" id="CHEBI:57853"/>
        <dbReference type="ChEBI" id="CHEBI:58349"/>
        <dbReference type="ChEBI" id="CHEBI:507393"/>
        <dbReference type="EC" id="1.14.13.8"/>
    </reaction>
    <physiologicalReaction direction="left-to-right" evidence="26">
        <dbReference type="Rhea" id="RHEA:69820"/>
    </physiologicalReaction>
</comment>
<dbReference type="Proteomes" id="UP001201812">
    <property type="component" value="Unassembled WGS sequence"/>
</dbReference>
<comment type="catalytic activity">
    <reaction evidence="22">
        <text>heptan-2-one + NADPH + O2 + H(+) = pentyl acetate + NADP(+) + H2O</text>
        <dbReference type="Rhea" id="RHEA:54836"/>
        <dbReference type="ChEBI" id="CHEBI:5672"/>
        <dbReference type="ChEBI" id="CHEBI:15377"/>
        <dbReference type="ChEBI" id="CHEBI:15378"/>
        <dbReference type="ChEBI" id="CHEBI:15379"/>
        <dbReference type="ChEBI" id="CHEBI:57783"/>
        <dbReference type="ChEBI" id="CHEBI:58349"/>
        <dbReference type="ChEBI" id="CHEBI:87362"/>
    </reaction>
    <physiologicalReaction direction="left-to-right" evidence="22">
        <dbReference type="Rhea" id="RHEA:54837"/>
    </physiologicalReaction>
</comment>
<organism evidence="35 36">
    <name type="scientific">Ditylenchus destructor</name>
    <dbReference type="NCBI Taxonomy" id="166010"/>
    <lineage>
        <taxon>Eukaryota</taxon>
        <taxon>Metazoa</taxon>
        <taxon>Ecdysozoa</taxon>
        <taxon>Nematoda</taxon>
        <taxon>Chromadorea</taxon>
        <taxon>Rhabditida</taxon>
        <taxon>Tylenchina</taxon>
        <taxon>Tylenchomorpha</taxon>
        <taxon>Sphaerularioidea</taxon>
        <taxon>Anguinidae</taxon>
        <taxon>Anguininae</taxon>
        <taxon>Ditylenchus</taxon>
    </lineage>
</organism>
<dbReference type="InterPro" id="IPR050346">
    <property type="entry name" value="FMO-like"/>
</dbReference>
<comment type="function">
    <text evidence="18">Acts as a Baeyer-Villiger monooxygenase on a broad range of substrates. Catalyzes the insertion of an oxygen atom into a carbon-carbon bond adjacent to a carbonyl, which converts ketones to esters. Active on diverse carbonyl compounds, whereas soft nucleophiles are mostly non- or poorly reactive. In contrast with other forms of FMO it is non- or poorly active on 'classical' substrates such as drugs, pesticides, and dietary components containing soft nucleophilic heteroatoms. Able to oxidize drug molecules bearing a carbonyl group on an aliphatic chain, such as nabumetone and pentoxifylline. Also, in the absence of substrates, shows slow but yet significant NADPH oxidase activity. Acts as a positive modulator of cholesterol biosynthesis as well as glucose homeostasis, promoting metabolic aging via pleiotropic effects.</text>
</comment>
<comment type="catalytic activity">
    <reaction evidence="31">
        <text>N,N-dimethylaniline + NADPH + O2 + H(+) = N,N-dimethylaniline N-oxide + NADP(+) + H2O</text>
        <dbReference type="Rhea" id="RHEA:24468"/>
        <dbReference type="ChEBI" id="CHEBI:15377"/>
        <dbReference type="ChEBI" id="CHEBI:15378"/>
        <dbReference type="ChEBI" id="CHEBI:15379"/>
        <dbReference type="ChEBI" id="CHEBI:16269"/>
        <dbReference type="ChEBI" id="CHEBI:17735"/>
        <dbReference type="ChEBI" id="CHEBI:57783"/>
        <dbReference type="ChEBI" id="CHEBI:58349"/>
        <dbReference type="EC" id="1.14.13.8"/>
    </reaction>
    <physiologicalReaction direction="left-to-right" evidence="31">
        <dbReference type="Rhea" id="RHEA:24469"/>
    </physiologicalReaction>
</comment>
<keyword evidence="8" id="KW-0812">Transmembrane</keyword>
<evidence type="ECO:0000256" key="30">
    <source>
        <dbReference type="ARBA" id="ARBA00048990"/>
    </source>
</evidence>
<keyword evidence="13" id="KW-1133">Transmembrane helix</keyword>
<evidence type="ECO:0000256" key="2">
    <source>
        <dbReference type="ARBA" id="ARBA00004389"/>
    </source>
</evidence>
<dbReference type="AlphaFoldDB" id="A0AAD4MVJ0"/>
<evidence type="ECO:0000256" key="28">
    <source>
        <dbReference type="ARBA" id="ARBA00048459"/>
    </source>
</evidence>
<evidence type="ECO:0000256" key="31">
    <source>
        <dbReference type="ARBA" id="ARBA00049443"/>
    </source>
</evidence>
<evidence type="ECO:0000256" key="13">
    <source>
        <dbReference type="ARBA" id="ARBA00022989"/>
    </source>
</evidence>
<evidence type="ECO:0000256" key="16">
    <source>
        <dbReference type="ARBA" id="ARBA00023098"/>
    </source>
</evidence>
<keyword evidence="5" id="KW-0488">Methylation</keyword>
<dbReference type="GO" id="GO:0050661">
    <property type="term" value="F:NADP binding"/>
    <property type="evidence" value="ECO:0007669"/>
    <property type="project" value="InterPro"/>
</dbReference>
<evidence type="ECO:0000256" key="1">
    <source>
        <dbReference type="ARBA" id="ARBA00001974"/>
    </source>
</evidence>
<evidence type="ECO:0000256" key="11">
    <source>
        <dbReference type="ARBA" id="ARBA00022848"/>
    </source>
</evidence>
<comment type="subcellular location">
    <subcellularLocation>
        <location evidence="2">Endoplasmic reticulum membrane</location>
        <topology evidence="2">Single-pass membrane protein</topology>
    </subcellularLocation>
    <subcellularLocation>
        <location evidence="3">Microsome membrane</location>
    </subcellularLocation>
</comment>
<comment type="catalytic activity">
    <reaction evidence="29">
        <text>(2E)-geranial + NADPH + O2 + H(+) = (1E)-2,6-dimethylhepta-1,5-dien-1-yl formate + NADP(+) + H2O</text>
        <dbReference type="Rhea" id="RHEA:54860"/>
        <dbReference type="ChEBI" id="CHEBI:15377"/>
        <dbReference type="ChEBI" id="CHEBI:15378"/>
        <dbReference type="ChEBI" id="CHEBI:15379"/>
        <dbReference type="ChEBI" id="CHEBI:16980"/>
        <dbReference type="ChEBI" id="CHEBI:57783"/>
        <dbReference type="ChEBI" id="CHEBI:58349"/>
        <dbReference type="ChEBI" id="CHEBI:138375"/>
    </reaction>
    <physiologicalReaction direction="left-to-right" evidence="29">
        <dbReference type="Rhea" id="RHEA:54861"/>
    </physiologicalReaction>
</comment>
<evidence type="ECO:0000256" key="17">
    <source>
        <dbReference type="ARBA" id="ARBA00023136"/>
    </source>
</evidence>
<evidence type="ECO:0000256" key="10">
    <source>
        <dbReference type="ARBA" id="ARBA00022827"/>
    </source>
</evidence>
<reference evidence="35" key="1">
    <citation type="submission" date="2022-01" db="EMBL/GenBank/DDBJ databases">
        <title>Genome Sequence Resource for Two Populations of Ditylenchus destructor, the Migratory Endoparasitic Phytonematode.</title>
        <authorList>
            <person name="Zhang H."/>
            <person name="Lin R."/>
            <person name="Xie B."/>
        </authorList>
    </citation>
    <scope>NUCLEOTIDE SEQUENCE</scope>
    <source>
        <strain evidence="35">BazhouSP</strain>
    </source>
</reference>